<proteinExistence type="predicted"/>
<evidence type="ECO:0000313" key="2">
    <source>
        <dbReference type="Proteomes" id="UP001060085"/>
    </source>
</evidence>
<accession>A0ACC0AER5</accession>
<organism evidence="1 2">
    <name type="scientific">Catharanthus roseus</name>
    <name type="common">Madagascar periwinkle</name>
    <name type="synonym">Vinca rosea</name>
    <dbReference type="NCBI Taxonomy" id="4058"/>
    <lineage>
        <taxon>Eukaryota</taxon>
        <taxon>Viridiplantae</taxon>
        <taxon>Streptophyta</taxon>
        <taxon>Embryophyta</taxon>
        <taxon>Tracheophyta</taxon>
        <taxon>Spermatophyta</taxon>
        <taxon>Magnoliopsida</taxon>
        <taxon>eudicotyledons</taxon>
        <taxon>Gunneridae</taxon>
        <taxon>Pentapetalae</taxon>
        <taxon>asterids</taxon>
        <taxon>lamiids</taxon>
        <taxon>Gentianales</taxon>
        <taxon>Apocynaceae</taxon>
        <taxon>Rauvolfioideae</taxon>
        <taxon>Vinceae</taxon>
        <taxon>Catharanthinae</taxon>
        <taxon>Catharanthus</taxon>
    </lineage>
</organism>
<keyword evidence="2" id="KW-1185">Reference proteome</keyword>
<evidence type="ECO:0000313" key="1">
    <source>
        <dbReference type="EMBL" id="KAI5659304.1"/>
    </source>
</evidence>
<reference evidence="2" key="1">
    <citation type="journal article" date="2023" name="Nat. Plants">
        <title>Single-cell RNA sequencing provides a high-resolution roadmap for understanding the multicellular compartmentation of specialized metabolism.</title>
        <authorList>
            <person name="Sun S."/>
            <person name="Shen X."/>
            <person name="Li Y."/>
            <person name="Li Y."/>
            <person name="Wang S."/>
            <person name="Li R."/>
            <person name="Zhang H."/>
            <person name="Shen G."/>
            <person name="Guo B."/>
            <person name="Wei J."/>
            <person name="Xu J."/>
            <person name="St-Pierre B."/>
            <person name="Chen S."/>
            <person name="Sun C."/>
        </authorList>
    </citation>
    <scope>NUCLEOTIDE SEQUENCE [LARGE SCALE GENOMIC DNA]</scope>
</reference>
<dbReference type="EMBL" id="CM044706">
    <property type="protein sequence ID" value="KAI5659304.1"/>
    <property type="molecule type" value="Genomic_DNA"/>
</dbReference>
<sequence length="392" mass="42639">MAVMRLLLLYLFLSAQYYLILSETDTRDAAALLSLRDQWEHTPQSWNNSDDPCGSFWEGVTCNRTRITQLSLSTMGLSGNLSSNIGGLPELTLLDLSFNPDLTGSLPQEVGNLQKLEILVLAGCSFTGNIPNELGNLTQLSFLALNSNNFSGEIPCSLGNLTKLFWLDLADNQLTGSIPISTPNAPGLDLLKQAKHFHLNKNQLTGTIPAKLFSSDMLLLHLLLDGNNLAGEIPPSLAFVQSLEVLNLANNMLSGTLPDLSGLHHLNFVDLSNNSFQQSPAPAWFSTLQSLTTLVLEYGSLEGEVPEQLFSLPQIQLLNLKNNAFNGTLDMGRNVSQHLQFVDLANNEISSVTLNSGYNNTLILIGNPVCSSVISTNSSYCQNPQHAFPGPR</sequence>
<gene>
    <name evidence="1" type="ORF">M9H77_28097</name>
</gene>
<name>A0ACC0AER5_CATRO</name>
<protein>
    <submittedName>
        <fullName evidence="1">Uncharacterized protein</fullName>
    </submittedName>
</protein>
<dbReference type="Proteomes" id="UP001060085">
    <property type="component" value="Linkage Group LG06"/>
</dbReference>
<comment type="caution">
    <text evidence="1">The sequence shown here is derived from an EMBL/GenBank/DDBJ whole genome shotgun (WGS) entry which is preliminary data.</text>
</comment>